<dbReference type="Proteomes" id="UP000604083">
    <property type="component" value="Unassembled WGS sequence"/>
</dbReference>
<reference evidence="3" key="1">
    <citation type="submission" date="2021-01" db="EMBL/GenBank/DDBJ databases">
        <title>Modified the classification status of verrucomicrobia.</title>
        <authorList>
            <person name="Feng X."/>
        </authorList>
    </citation>
    <scope>NUCLEOTIDE SEQUENCE</scope>
    <source>
        <strain evidence="3">KCTC 12986</strain>
    </source>
</reference>
<dbReference type="AlphaFoldDB" id="A0A934VNJ4"/>
<dbReference type="PANTHER" id="PTHR37938:SF1">
    <property type="entry name" value="BLL0215 PROTEIN"/>
    <property type="match status" value="1"/>
</dbReference>
<feature type="domain" description="YdbS-like PH" evidence="2">
    <location>
        <begin position="65"/>
        <end position="139"/>
    </location>
</feature>
<accession>A0A934VNJ4</accession>
<evidence type="ECO:0000313" key="3">
    <source>
        <dbReference type="EMBL" id="MBK1835367.1"/>
    </source>
</evidence>
<gene>
    <name evidence="3" type="ORF">JIN78_14960</name>
</gene>
<evidence type="ECO:0000259" key="2">
    <source>
        <dbReference type="Pfam" id="PF03703"/>
    </source>
</evidence>
<dbReference type="RefSeq" id="WP_200392801.1">
    <property type="nucleotide sequence ID" value="NZ_JAENIO010000050.1"/>
</dbReference>
<feature type="transmembrane region" description="Helical" evidence="1">
    <location>
        <begin position="20"/>
        <end position="51"/>
    </location>
</feature>
<name>A0A934VNJ4_9BACT</name>
<keyword evidence="1" id="KW-1133">Transmembrane helix</keyword>
<dbReference type="PANTHER" id="PTHR37938">
    <property type="entry name" value="BLL0215 PROTEIN"/>
    <property type="match status" value="1"/>
</dbReference>
<dbReference type="Pfam" id="PF03703">
    <property type="entry name" value="bPH_2"/>
    <property type="match status" value="1"/>
</dbReference>
<sequence>METNEENVIWRGHPSQLLNFASHLVALLLAVGIITGAALSGIWPLAAAVILPLGWSLWKYLTVRCRVFELTSERLRLYDGVLNQEIDELELYRVKDTTLVRPFWLRVFGLSTLIAETSDRSHPTVHLEAIRDGMKVRELLRKQVESLRDKKRVREVDFDGSEGDELEFEH</sequence>
<comment type="caution">
    <text evidence="3">The sequence shown here is derived from an EMBL/GenBank/DDBJ whole genome shotgun (WGS) entry which is preliminary data.</text>
</comment>
<proteinExistence type="predicted"/>
<protein>
    <submittedName>
        <fullName evidence="3">PH domain-containing protein</fullName>
    </submittedName>
</protein>
<evidence type="ECO:0000313" key="4">
    <source>
        <dbReference type="Proteomes" id="UP000604083"/>
    </source>
</evidence>
<dbReference type="EMBL" id="JAENIO010000050">
    <property type="protein sequence ID" value="MBK1835367.1"/>
    <property type="molecule type" value="Genomic_DNA"/>
</dbReference>
<dbReference type="InterPro" id="IPR005182">
    <property type="entry name" value="YdbS-like_PH"/>
</dbReference>
<keyword evidence="1" id="KW-0472">Membrane</keyword>
<keyword evidence="1" id="KW-0812">Transmembrane</keyword>
<organism evidence="3 4">
    <name type="scientific">Roseibacillus ishigakijimensis</name>
    <dbReference type="NCBI Taxonomy" id="454146"/>
    <lineage>
        <taxon>Bacteria</taxon>
        <taxon>Pseudomonadati</taxon>
        <taxon>Verrucomicrobiota</taxon>
        <taxon>Verrucomicrobiia</taxon>
        <taxon>Verrucomicrobiales</taxon>
        <taxon>Verrucomicrobiaceae</taxon>
        <taxon>Roseibacillus</taxon>
    </lineage>
</organism>
<evidence type="ECO:0000256" key="1">
    <source>
        <dbReference type="SAM" id="Phobius"/>
    </source>
</evidence>
<keyword evidence="4" id="KW-1185">Reference proteome</keyword>